<evidence type="ECO:0000256" key="2">
    <source>
        <dbReference type="ARBA" id="ARBA00008098"/>
    </source>
</evidence>
<dbReference type="PANTHER" id="PTHR21066:SF9">
    <property type="entry name" value="ODORANT-BINDING PROTEIN 59A"/>
    <property type="match status" value="1"/>
</dbReference>
<dbReference type="GO" id="GO:0005549">
    <property type="term" value="F:odorant binding"/>
    <property type="evidence" value="ECO:0007669"/>
    <property type="project" value="InterPro"/>
</dbReference>
<dbReference type="GO" id="GO:0005576">
    <property type="term" value="C:extracellular region"/>
    <property type="evidence" value="ECO:0007669"/>
    <property type="project" value="UniProtKB-SubCell"/>
</dbReference>
<feature type="compositionally biased region" description="Basic and acidic residues" evidence="4">
    <location>
        <begin position="83"/>
        <end position="131"/>
    </location>
</feature>
<dbReference type="InterPro" id="IPR052295">
    <property type="entry name" value="Odorant-binding_protein"/>
</dbReference>
<evidence type="ECO:0000313" key="6">
    <source>
        <dbReference type="Proteomes" id="UP001153714"/>
    </source>
</evidence>
<feature type="compositionally biased region" description="Basic and acidic residues" evidence="4">
    <location>
        <begin position="61"/>
        <end position="76"/>
    </location>
</feature>
<sequence>MMALTCRSEGGPKEEDLKAMYAACLKKQDGGNSSDTGYQDEQDWRGSRGRFNQRNHWNRGGTEDRGDREDREDRTRNRGNRARGRDNNMDSNDRRTGNRDERRNRDRKRIGERDDGNSGRDERSSHEYTDNKRHKIGRKDDFGDDLFDEIYNFPKNHDFERGIPRFNGFHSTTQPSRRFRRSRRTQNSGQRSQYNPNTRKQSENDDSYDEEDKNSSSNTDMDSKACALHCFLEELEMTDEEGMPDRYLVTDVITKDVRNEDLRDFLQESIEECFQILDNEKTEDKCEFSKMLMMCLSEKGKANCDDWNENLKI</sequence>
<feature type="compositionally biased region" description="Polar residues" evidence="4">
    <location>
        <begin position="185"/>
        <end position="199"/>
    </location>
</feature>
<keyword evidence="6" id="KW-1185">Reference proteome</keyword>
<feature type="region of interest" description="Disordered" evidence="4">
    <location>
        <begin position="158"/>
        <end position="221"/>
    </location>
</feature>
<gene>
    <name evidence="5" type="ORF">DIATSA_LOCUS4811</name>
</gene>
<evidence type="ECO:0000256" key="4">
    <source>
        <dbReference type="SAM" id="MobiDB-lite"/>
    </source>
</evidence>
<accession>A0A9N9R034</accession>
<proteinExistence type="inferred from homology"/>
<keyword evidence="3" id="KW-0964">Secreted</keyword>
<comment type="subcellular location">
    <subcellularLocation>
        <location evidence="1">Secreted</location>
    </subcellularLocation>
</comment>
<organism evidence="5 6">
    <name type="scientific">Diatraea saccharalis</name>
    <name type="common">sugarcane borer</name>
    <dbReference type="NCBI Taxonomy" id="40085"/>
    <lineage>
        <taxon>Eukaryota</taxon>
        <taxon>Metazoa</taxon>
        <taxon>Ecdysozoa</taxon>
        <taxon>Arthropoda</taxon>
        <taxon>Hexapoda</taxon>
        <taxon>Insecta</taxon>
        <taxon>Pterygota</taxon>
        <taxon>Neoptera</taxon>
        <taxon>Endopterygota</taxon>
        <taxon>Lepidoptera</taxon>
        <taxon>Glossata</taxon>
        <taxon>Ditrysia</taxon>
        <taxon>Pyraloidea</taxon>
        <taxon>Crambidae</taxon>
        <taxon>Crambinae</taxon>
        <taxon>Diatraea</taxon>
    </lineage>
</organism>
<dbReference type="OrthoDB" id="8194482at2759"/>
<dbReference type="InterPro" id="IPR006170">
    <property type="entry name" value="PBP/GOBP"/>
</dbReference>
<dbReference type="EMBL" id="OU893347">
    <property type="protein sequence ID" value="CAG9786884.1"/>
    <property type="molecule type" value="Genomic_DNA"/>
</dbReference>
<protein>
    <submittedName>
        <fullName evidence="5">Uncharacterized protein</fullName>
    </submittedName>
</protein>
<dbReference type="CDD" id="cd23992">
    <property type="entry name" value="PBP_GOBP"/>
    <property type="match status" value="1"/>
</dbReference>
<comment type="similarity">
    <text evidence="2">Belongs to the PBP/GOBP family.</text>
</comment>
<feature type="region of interest" description="Disordered" evidence="4">
    <location>
        <begin position="27"/>
        <end position="144"/>
    </location>
</feature>
<dbReference type="AlphaFoldDB" id="A0A9N9R034"/>
<reference evidence="5" key="1">
    <citation type="submission" date="2021-12" db="EMBL/GenBank/DDBJ databases">
        <authorList>
            <person name="King R."/>
        </authorList>
    </citation>
    <scope>NUCLEOTIDE SEQUENCE</scope>
</reference>
<reference evidence="5" key="2">
    <citation type="submission" date="2022-10" db="EMBL/GenBank/DDBJ databases">
        <authorList>
            <consortium name="ENA_rothamsted_submissions"/>
            <consortium name="culmorum"/>
            <person name="King R."/>
        </authorList>
    </citation>
    <scope>NUCLEOTIDE SEQUENCE</scope>
</reference>
<dbReference type="Pfam" id="PF01395">
    <property type="entry name" value="PBP_GOBP"/>
    <property type="match status" value="1"/>
</dbReference>
<feature type="compositionally biased region" description="Polar residues" evidence="4">
    <location>
        <begin position="30"/>
        <end position="39"/>
    </location>
</feature>
<name>A0A9N9R034_9NEOP</name>
<dbReference type="SUPFAM" id="SSF47565">
    <property type="entry name" value="Insect pheromone/odorant-binding proteins"/>
    <property type="match status" value="1"/>
</dbReference>
<dbReference type="PANTHER" id="PTHR21066">
    <property type="entry name" value="ODORANT-BINDING PROTEIN 59A-RELATED"/>
    <property type="match status" value="1"/>
</dbReference>
<evidence type="ECO:0000256" key="3">
    <source>
        <dbReference type="ARBA" id="ARBA00022525"/>
    </source>
</evidence>
<dbReference type="Proteomes" id="UP001153714">
    <property type="component" value="Chromosome 16"/>
</dbReference>
<feature type="compositionally biased region" description="Basic residues" evidence="4">
    <location>
        <begin position="47"/>
        <end position="57"/>
    </location>
</feature>
<dbReference type="Gene3D" id="1.10.238.20">
    <property type="entry name" value="Pheromone/general odorant binding protein domain"/>
    <property type="match status" value="1"/>
</dbReference>
<evidence type="ECO:0000256" key="1">
    <source>
        <dbReference type="ARBA" id="ARBA00004613"/>
    </source>
</evidence>
<evidence type="ECO:0000313" key="5">
    <source>
        <dbReference type="EMBL" id="CAG9786884.1"/>
    </source>
</evidence>
<dbReference type="InterPro" id="IPR036728">
    <property type="entry name" value="PBP_GOBP_sf"/>
</dbReference>